<protein>
    <submittedName>
        <fullName evidence="1">Uncharacterized protein</fullName>
    </submittedName>
</protein>
<dbReference type="EMBL" id="JARBJD010000040">
    <property type="protein sequence ID" value="KAK2958188.1"/>
    <property type="molecule type" value="Genomic_DNA"/>
</dbReference>
<organism evidence="1 2">
    <name type="scientific">Blattamonas nauphoetae</name>
    <dbReference type="NCBI Taxonomy" id="2049346"/>
    <lineage>
        <taxon>Eukaryota</taxon>
        <taxon>Metamonada</taxon>
        <taxon>Preaxostyla</taxon>
        <taxon>Oxymonadida</taxon>
        <taxon>Blattamonas</taxon>
    </lineage>
</organism>
<reference evidence="1 2" key="1">
    <citation type="journal article" date="2022" name="bioRxiv">
        <title>Genomics of Preaxostyla Flagellates Illuminates Evolutionary Transitions and the Path Towards Mitochondrial Loss.</title>
        <authorList>
            <person name="Novak L.V.F."/>
            <person name="Treitli S.C."/>
            <person name="Pyrih J."/>
            <person name="Halakuc P."/>
            <person name="Pipaliya S.V."/>
            <person name="Vacek V."/>
            <person name="Brzon O."/>
            <person name="Soukal P."/>
            <person name="Eme L."/>
            <person name="Dacks J.B."/>
            <person name="Karnkowska A."/>
            <person name="Elias M."/>
            <person name="Hampl V."/>
        </authorList>
    </citation>
    <scope>NUCLEOTIDE SEQUENCE [LARGE SCALE GENOMIC DNA]</scope>
    <source>
        <strain evidence="1">NAU3</strain>
        <tissue evidence="1">Gut</tissue>
    </source>
</reference>
<proteinExistence type="predicted"/>
<accession>A0ABQ9Y374</accession>
<dbReference type="Proteomes" id="UP001281761">
    <property type="component" value="Unassembled WGS sequence"/>
</dbReference>
<evidence type="ECO:0000313" key="1">
    <source>
        <dbReference type="EMBL" id="KAK2958188.1"/>
    </source>
</evidence>
<gene>
    <name evidence="1" type="ORF">BLNAU_6892</name>
</gene>
<evidence type="ECO:0000313" key="2">
    <source>
        <dbReference type="Proteomes" id="UP001281761"/>
    </source>
</evidence>
<keyword evidence="2" id="KW-1185">Reference proteome</keyword>
<sequence length="154" mass="16984">MPIECLDWLNRCDTLFDIEDGSTGIWEDDTISKIVGSSSKKEVFFTGTKECSLPAADARVVSLKTSERLDDGRGLTDTFDSVGLANDAYEMELTDTTAGSKSEPVAKVTLSVGVDGWEEWTCEQYFRQSRHSVALIRHSGSVALHYHIVGRVDC</sequence>
<name>A0ABQ9Y374_9EUKA</name>
<comment type="caution">
    <text evidence="1">The sequence shown here is derived from an EMBL/GenBank/DDBJ whole genome shotgun (WGS) entry which is preliminary data.</text>
</comment>